<reference evidence="1" key="1">
    <citation type="journal article" date="2014" name="Int. J. Syst. Evol. Microbiol.">
        <title>Complete genome sequence of Corynebacterium casei LMG S-19264T (=DSM 44701T), isolated from a smear-ripened cheese.</title>
        <authorList>
            <consortium name="US DOE Joint Genome Institute (JGI-PGF)"/>
            <person name="Walter F."/>
            <person name="Albersmeier A."/>
            <person name="Kalinowski J."/>
            <person name="Ruckert C."/>
        </authorList>
    </citation>
    <scope>NUCLEOTIDE SEQUENCE</scope>
    <source>
        <strain evidence="1">KCTC 32501</strain>
    </source>
</reference>
<organism evidence="1 2">
    <name type="scientific">Formosimonas limnophila</name>
    <dbReference type="NCBI Taxonomy" id="1384487"/>
    <lineage>
        <taxon>Bacteria</taxon>
        <taxon>Pseudomonadati</taxon>
        <taxon>Pseudomonadota</taxon>
        <taxon>Betaproteobacteria</taxon>
        <taxon>Burkholderiales</taxon>
        <taxon>Burkholderiaceae</taxon>
        <taxon>Formosimonas</taxon>
    </lineage>
</organism>
<evidence type="ECO:0000313" key="1">
    <source>
        <dbReference type="EMBL" id="GHA75115.1"/>
    </source>
</evidence>
<reference evidence="1" key="2">
    <citation type="submission" date="2020-09" db="EMBL/GenBank/DDBJ databases">
        <authorList>
            <person name="Sun Q."/>
            <person name="Kim S."/>
        </authorList>
    </citation>
    <scope>NUCLEOTIDE SEQUENCE</scope>
    <source>
        <strain evidence="1">KCTC 32501</strain>
    </source>
</reference>
<dbReference type="Proteomes" id="UP000614287">
    <property type="component" value="Unassembled WGS sequence"/>
</dbReference>
<name>A0A8J3G0K1_9BURK</name>
<dbReference type="EMBL" id="BMZG01000007">
    <property type="protein sequence ID" value="GHA75115.1"/>
    <property type="molecule type" value="Genomic_DNA"/>
</dbReference>
<accession>A0A8J3G0K1</accession>
<proteinExistence type="predicted"/>
<comment type="caution">
    <text evidence="1">The sequence shown here is derived from an EMBL/GenBank/DDBJ whole genome shotgun (WGS) entry which is preliminary data.</text>
</comment>
<gene>
    <name evidence="1" type="ORF">GCM10009007_15310</name>
</gene>
<dbReference type="Pfam" id="PF09365">
    <property type="entry name" value="DUF2461"/>
    <property type="match status" value="1"/>
</dbReference>
<dbReference type="InterPro" id="IPR015996">
    <property type="entry name" value="UCP028451"/>
</dbReference>
<dbReference type="PANTHER" id="PTHR36452">
    <property type="entry name" value="CHROMOSOME 12, WHOLE GENOME SHOTGUN SEQUENCE"/>
    <property type="match status" value="1"/>
</dbReference>
<dbReference type="RefSeq" id="WP_189493358.1">
    <property type="nucleotide sequence ID" value="NZ_BMZG01000007.1"/>
</dbReference>
<keyword evidence="2" id="KW-1185">Reference proteome</keyword>
<dbReference type="NCBIfam" id="TIGR02453">
    <property type="entry name" value="TIGR02453 family protein"/>
    <property type="match status" value="1"/>
</dbReference>
<evidence type="ECO:0000313" key="2">
    <source>
        <dbReference type="Proteomes" id="UP000614287"/>
    </source>
</evidence>
<protein>
    <submittedName>
        <fullName evidence="1">TIGR02453 family protein</fullName>
    </submittedName>
</protein>
<dbReference type="PIRSF" id="PIRSF028451">
    <property type="entry name" value="UCP028451"/>
    <property type="match status" value="1"/>
</dbReference>
<sequence>MPIPADTLPFLSELKANNNREWFNEHKPRYTALQAELIDFIDKLIGTLISHAPEFVGIDPKKCLFRIHKDARFAKGEPYKTHIGIHMVGSGHRADFGRAGFYLHIEPSASFLAGGAHAPSSDWLKRIREQLLISGNEFEGILTDKTFKKYFTELEGATLTRPPAGFAADSPHLELIKRKAFTVSHPLTDEELTSAKFLTKFGKVFSVYQPFMDYLNNA</sequence>
<dbReference type="AlphaFoldDB" id="A0A8J3G0K1"/>
<dbReference type="PANTHER" id="PTHR36452:SF1">
    <property type="entry name" value="DUF2461 DOMAIN-CONTAINING PROTEIN"/>
    <property type="match status" value="1"/>
</dbReference>
<dbReference type="InterPro" id="IPR012808">
    <property type="entry name" value="CHP02453"/>
</dbReference>